<dbReference type="Gene3D" id="3.40.720.10">
    <property type="entry name" value="Alkaline Phosphatase, subunit A"/>
    <property type="match status" value="2"/>
</dbReference>
<dbReference type="InterPro" id="IPR017850">
    <property type="entry name" value="Alkaline_phosphatase_core_sf"/>
</dbReference>
<evidence type="ECO:0000256" key="1">
    <source>
        <dbReference type="ARBA" id="ARBA00022801"/>
    </source>
</evidence>
<protein>
    <submittedName>
        <fullName evidence="4">Alkaline phosphatase family protein</fullName>
    </submittedName>
</protein>
<dbReference type="Pfam" id="PF04185">
    <property type="entry name" value="Phosphoesterase"/>
    <property type="match status" value="1"/>
</dbReference>
<dbReference type="PANTHER" id="PTHR31956">
    <property type="entry name" value="NON-SPECIFIC PHOSPHOLIPASE C4-RELATED"/>
    <property type="match status" value="1"/>
</dbReference>
<sequence>MAVRARTQRHPRRAIAAGIAVALLFLVTDGLFAVASPPTSGGPDVSAAGKIRHVVIIMQENRSFDSYFGTFPGADGIPMLKGVPTVCLPDPAKGSCVSPYYNAADSNAGGPHGQANAKADIDGGKMDGFVAQAEQSAANCAPNEPSCAGAATTTDVMGYHDGRDLPNYWTYAKDFTLQDHLFASNASWSLPSHLYMVSEWSASCTKVGDPQSCVNALQNPGLPPDYTTGLRNSLIGQCRGGSETDACLKALQGAGFSPDLASELHAFVAQHCRATDTYATCVAAINRAQLPDNLKQQLFATKQTAPPDYAWTDLTYLLHKHNVSWGYYVFNGTEPDCEDDSAMTCAPVAQNVNTPGNWNPLPYFDTVKQDGQLGDIQSLTNFYSAAKEGTLPAVSWVDPTEAVSEHPPAQISTGQAYVTGLINSIMSGPDWDSTAIFLSWDDWGGFYDHVAPPTVDQNGYGPRVPGIVISPYAKKGYIDHQTLSHDAYAKFIEDIFLHGQRLDPATDGRPDPRPDVRENSPQLGDLMNDFDFSQQPSKPVILPNAATY</sequence>
<keyword evidence="1" id="KW-0378">Hydrolase</keyword>
<proteinExistence type="predicted"/>
<dbReference type="Proteomes" id="UP001304769">
    <property type="component" value="Unassembled WGS sequence"/>
</dbReference>
<keyword evidence="2" id="KW-0843">Virulence</keyword>
<organism evidence="4 5">
    <name type="scientific">Sinomonas terricola</name>
    <dbReference type="NCBI Taxonomy" id="3110330"/>
    <lineage>
        <taxon>Bacteria</taxon>
        <taxon>Bacillati</taxon>
        <taxon>Actinomycetota</taxon>
        <taxon>Actinomycetes</taxon>
        <taxon>Micrococcales</taxon>
        <taxon>Micrococcaceae</taxon>
        <taxon>Sinomonas</taxon>
    </lineage>
</organism>
<evidence type="ECO:0000313" key="4">
    <source>
        <dbReference type="EMBL" id="MEA5455042.1"/>
    </source>
</evidence>
<name>A0ABU5T5U6_9MICC</name>
<dbReference type="RefSeq" id="WP_323278895.1">
    <property type="nucleotide sequence ID" value="NZ_JAYGGQ010000006.1"/>
</dbReference>
<evidence type="ECO:0000256" key="3">
    <source>
        <dbReference type="SAM" id="MobiDB-lite"/>
    </source>
</evidence>
<accession>A0ABU5T5U6</accession>
<evidence type="ECO:0000313" key="5">
    <source>
        <dbReference type="Proteomes" id="UP001304769"/>
    </source>
</evidence>
<comment type="caution">
    <text evidence="4">The sequence shown here is derived from an EMBL/GenBank/DDBJ whole genome shotgun (WGS) entry which is preliminary data.</text>
</comment>
<gene>
    <name evidence="4" type="ORF">SPF06_09960</name>
</gene>
<dbReference type="PANTHER" id="PTHR31956:SF1">
    <property type="entry name" value="NON-SPECIFIC PHOSPHOLIPASE C1"/>
    <property type="match status" value="1"/>
</dbReference>
<feature type="region of interest" description="Disordered" evidence="3">
    <location>
        <begin position="502"/>
        <end position="523"/>
    </location>
</feature>
<keyword evidence="5" id="KW-1185">Reference proteome</keyword>
<feature type="compositionally biased region" description="Basic and acidic residues" evidence="3">
    <location>
        <begin position="502"/>
        <end position="518"/>
    </location>
</feature>
<dbReference type="EMBL" id="JAYGGQ010000006">
    <property type="protein sequence ID" value="MEA5455042.1"/>
    <property type="molecule type" value="Genomic_DNA"/>
</dbReference>
<dbReference type="InterPro" id="IPR007312">
    <property type="entry name" value="Phosphoesterase"/>
</dbReference>
<reference evidence="4 5" key="1">
    <citation type="submission" date="2023-12" db="EMBL/GenBank/DDBJ databases">
        <title>Sinomonas terricola sp. nov, isolated from litchi orchard soil in Guangdong, PR China.</title>
        <authorList>
            <person name="Jiaxin W."/>
            <person name="Yang Z."/>
            <person name="Honghui Z."/>
        </authorList>
    </citation>
    <scope>NUCLEOTIDE SEQUENCE [LARGE SCALE GENOMIC DNA]</scope>
    <source>
        <strain evidence="4 5">JGH33</strain>
    </source>
</reference>
<evidence type="ECO:0000256" key="2">
    <source>
        <dbReference type="ARBA" id="ARBA00023026"/>
    </source>
</evidence>